<keyword evidence="3 6" id="KW-0597">Phosphoprotein</keyword>
<proteinExistence type="predicted"/>
<evidence type="ECO:0000256" key="3">
    <source>
        <dbReference type="ARBA" id="ARBA00022553"/>
    </source>
</evidence>
<dbReference type="Pfam" id="PF08447">
    <property type="entry name" value="PAS_3"/>
    <property type="match status" value="1"/>
</dbReference>
<dbReference type="InterPro" id="IPR000700">
    <property type="entry name" value="PAS-assoc_C"/>
</dbReference>
<dbReference type="Gene3D" id="1.10.287.130">
    <property type="match status" value="1"/>
</dbReference>
<dbReference type="FunFam" id="3.30.565.10:FF:000010">
    <property type="entry name" value="Sensor histidine kinase RcsC"/>
    <property type="match status" value="1"/>
</dbReference>
<protein>
    <recommendedName>
        <fullName evidence="2">histidine kinase</fullName>
        <ecNumber evidence="2">2.7.13.3</ecNumber>
    </recommendedName>
</protein>
<evidence type="ECO:0000313" key="13">
    <source>
        <dbReference type="Proteomes" id="UP000053091"/>
    </source>
</evidence>
<dbReference type="EMBL" id="DF968183">
    <property type="protein sequence ID" value="GAP44385.1"/>
    <property type="molecule type" value="Genomic_DNA"/>
</dbReference>
<dbReference type="InterPro" id="IPR013655">
    <property type="entry name" value="PAS_fold_3"/>
</dbReference>
<dbReference type="InterPro" id="IPR036890">
    <property type="entry name" value="HATPase_C_sf"/>
</dbReference>
<dbReference type="Pfam" id="PF02518">
    <property type="entry name" value="HATPase_c"/>
    <property type="match status" value="1"/>
</dbReference>
<evidence type="ECO:0000256" key="7">
    <source>
        <dbReference type="SAM" id="MobiDB-lite"/>
    </source>
</evidence>
<evidence type="ECO:0000259" key="9">
    <source>
        <dbReference type="PROSITE" id="PS50110"/>
    </source>
</evidence>
<dbReference type="PATRIC" id="fig|1678841.3.peg.2869"/>
<feature type="domain" description="PAS" evidence="10">
    <location>
        <begin position="329"/>
        <end position="376"/>
    </location>
</feature>
<feature type="domain" description="PAC" evidence="11">
    <location>
        <begin position="248"/>
        <end position="300"/>
    </location>
</feature>
<dbReference type="CDD" id="cd17546">
    <property type="entry name" value="REC_hyHK_CKI1_RcsC-like"/>
    <property type="match status" value="1"/>
</dbReference>
<dbReference type="SMART" id="SM00388">
    <property type="entry name" value="HisKA"/>
    <property type="match status" value="1"/>
</dbReference>
<dbReference type="Gene3D" id="3.30.450.20">
    <property type="entry name" value="PAS domain"/>
    <property type="match status" value="2"/>
</dbReference>
<dbReference type="SMART" id="SM00448">
    <property type="entry name" value="REC"/>
    <property type="match status" value="1"/>
</dbReference>
<dbReference type="SUPFAM" id="SSF47384">
    <property type="entry name" value="Homodimeric domain of signal transducing histidine kinase"/>
    <property type="match status" value="1"/>
</dbReference>
<dbReference type="InterPro" id="IPR011006">
    <property type="entry name" value="CheY-like_superfamily"/>
</dbReference>
<dbReference type="SMART" id="SM00086">
    <property type="entry name" value="PAC"/>
    <property type="match status" value="2"/>
</dbReference>
<sequence length="978" mass="109995">MKKTGKGITSASEREGRPSLSVKPDEADHGFSREFVTALISGYPEAIVITDQYFNILFHSKKVSEIISKSEIQLIGRPVFDTLLKVPASDLPALKEKLNDIGGREISMIIKLPDNNTYAEVLISTSEDLYSGYYTFKIRLQQTDQPENRAPSGNSLNETEVSDHEVSMAVGQKKIDSGVLFNIIEALTHPFYLIDISSGKIVISNSAARDFELSVKSSGCNMRHKPSFCAGDASDCIHAAVRSAGSPVRVEHTYEKLNGEKVIHEVFGYPMPDDKGNPWLVIQYSIDITERIKNESALNEYRVITENLLKNIPGMAFRCLNDRRWTMEYVSPGCKRLLGYRADELTGKGQIEFNSLILPNDRERVWAEIQNALKHHNFYRIDYHVVTRNGRVKWVQESGRAIYDRNGIPVRIEGLIMDITNLKTSEEKLQRELAINQVIASAGLDLLRGHTRLPQLARMIQSHLARFTGSKLSYLLTHDKSGKFRIYCHAGGDDSSEGLLVTPERLKESIFGQFMDITEPEIRNDMNYKGALPCIARQSIDISRLLSVPAVIDKHSDAMIILANSDTAYSHESIAVVQRFINLFALASFRMQAEEALREAKLKAEESDRLKSLFLSNMSHDLRTPMNAIVGFAEMLQDAELGRDEKDRFLDAIIKSGDSLLHLVNDIIDISKIEAGQMQLVFSDCDVNALMDEIELTFRQELDRQGKTHVMFYIQKGIPDTSFKVHTDAIRIKQVLSNLIGNAIKFTDEGFIETGYRIESGKLLFYVRDSGIGIPEEYQKLVFERFGQVKETVSRNISGTGLGLTISKNLVEMLGGKIWLDSFPDEGSTFWFTLPLKKIQANTKSQAMKTSGPHRPDLSDKCILVVEDVDTNYFYISSLLEKMNARVIRAANGRRAVEMCKADSSINLVLMDIELPVLNGYEATREIKKHRPGLPVIAQTAFAMAGERERSEEAGCDEYLAKPIRKDDLIETISRFIS</sequence>
<dbReference type="SUPFAM" id="SSF55781">
    <property type="entry name" value="GAF domain-like"/>
    <property type="match status" value="1"/>
</dbReference>
<evidence type="ECO:0000259" key="11">
    <source>
        <dbReference type="PROSITE" id="PS50113"/>
    </source>
</evidence>
<feature type="region of interest" description="Disordered" evidence="7">
    <location>
        <begin position="144"/>
        <end position="163"/>
    </location>
</feature>
<evidence type="ECO:0000256" key="5">
    <source>
        <dbReference type="ARBA" id="ARBA00022777"/>
    </source>
</evidence>
<dbReference type="SUPFAM" id="SSF55785">
    <property type="entry name" value="PYP-like sensor domain (PAS domain)"/>
    <property type="match status" value="2"/>
</dbReference>
<dbReference type="InterPro" id="IPR001610">
    <property type="entry name" value="PAC"/>
</dbReference>
<dbReference type="CDD" id="cd00130">
    <property type="entry name" value="PAS"/>
    <property type="match status" value="1"/>
</dbReference>
<dbReference type="SMART" id="SM00387">
    <property type="entry name" value="HATPase_c"/>
    <property type="match status" value="1"/>
</dbReference>
<dbReference type="InterPro" id="IPR000014">
    <property type="entry name" value="PAS"/>
</dbReference>
<dbReference type="AlphaFoldDB" id="A0A0S7C2Q3"/>
<feature type="modified residue" description="4-aspartylphosphate" evidence="6">
    <location>
        <position position="912"/>
    </location>
</feature>
<evidence type="ECO:0000313" key="12">
    <source>
        <dbReference type="EMBL" id="GAP44385.1"/>
    </source>
</evidence>
<dbReference type="PROSITE" id="PS50109">
    <property type="entry name" value="HIS_KIN"/>
    <property type="match status" value="1"/>
</dbReference>
<feature type="domain" description="Response regulatory" evidence="9">
    <location>
        <begin position="862"/>
        <end position="977"/>
    </location>
</feature>
<dbReference type="EC" id="2.7.13.3" evidence="2"/>
<keyword evidence="5" id="KW-0418">Kinase</keyword>
<dbReference type="OrthoDB" id="9796457at2"/>
<dbReference type="SUPFAM" id="SSF52172">
    <property type="entry name" value="CheY-like"/>
    <property type="match status" value="1"/>
</dbReference>
<dbReference type="Gene3D" id="3.30.565.10">
    <property type="entry name" value="Histidine kinase-like ATPase, C-terminal domain"/>
    <property type="match status" value="1"/>
</dbReference>
<dbReference type="Pfam" id="PF00512">
    <property type="entry name" value="HisKA"/>
    <property type="match status" value="1"/>
</dbReference>
<accession>A0A0S7C2Q3</accession>
<organism evidence="12">
    <name type="scientific">Lentimicrobium saccharophilum</name>
    <dbReference type="NCBI Taxonomy" id="1678841"/>
    <lineage>
        <taxon>Bacteria</taxon>
        <taxon>Pseudomonadati</taxon>
        <taxon>Bacteroidota</taxon>
        <taxon>Bacteroidia</taxon>
        <taxon>Bacteroidales</taxon>
        <taxon>Lentimicrobiaceae</taxon>
        <taxon>Lentimicrobium</taxon>
    </lineage>
</organism>
<dbReference type="InterPro" id="IPR035965">
    <property type="entry name" value="PAS-like_dom_sf"/>
</dbReference>
<dbReference type="PANTHER" id="PTHR43047">
    <property type="entry name" value="TWO-COMPONENT HISTIDINE PROTEIN KINASE"/>
    <property type="match status" value="1"/>
</dbReference>
<dbReference type="STRING" id="1678841.TBC1_12190"/>
<dbReference type="CDD" id="cd00082">
    <property type="entry name" value="HisKA"/>
    <property type="match status" value="1"/>
</dbReference>
<dbReference type="InterPro" id="IPR005467">
    <property type="entry name" value="His_kinase_dom"/>
</dbReference>
<evidence type="ECO:0000256" key="1">
    <source>
        <dbReference type="ARBA" id="ARBA00000085"/>
    </source>
</evidence>
<dbReference type="NCBIfam" id="TIGR00229">
    <property type="entry name" value="sensory_box"/>
    <property type="match status" value="1"/>
</dbReference>
<dbReference type="InterPro" id="IPR036097">
    <property type="entry name" value="HisK_dim/P_sf"/>
</dbReference>
<dbReference type="InterPro" id="IPR004358">
    <property type="entry name" value="Sig_transdc_His_kin-like_C"/>
</dbReference>
<keyword evidence="4" id="KW-0808">Transferase</keyword>
<dbReference type="Gene3D" id="3.40.50.2300">
    <property type="match status" value="1"/>
</dbReference>
<evidence type="ECO:0000256" key="2">
    <source>
        <dbReference type="ARBA" id="ARBA00012438"/>
    </source>
</evidence>
<dbReference type="PRINTS" id="PR00344">
    <property type="entry name" value="BCTRLSENSOR"/>
</dbReference>
<evidence type="ECO:0000259" key="8">
    <source>
        <dbReference type="PROSITE" id="PS50109"/>
    </source>
</evidence>
<comment type="catalytic activity">
    <reaction evidence="1">
        <text>ATP + protein L-histidine = ADP + protein N-phospho-L-histidine.</text>
        <dbReference type="EC" id="2.7.13.3"/>
    </reaction>
</comment>
<feature type="domain" description="PAC" evidence="11">
    <location>
        <begin position="379"/>
        <end position="431"/>
    </location>
</feature>
<dbReference type="PROSITE" id="PS50110">
    <property type="entry name" value="RESPONSE_REGULATORY"/>
    <property type="match status" value="1"/>
</dbReference>
<dbReference type="GO" id="GO:0000155">
    <property type="term" value="F:phosphorelay sensor kinase activity"/>
    <property type="evidence" value="ECO:0007669"/>
    <property type="project" value="InterPro"/>
</dbReference>
<evidence type="ECO:0000256" key="4">
    <source>
        <dbReference type="ARBA" id="ARBA00022679"/>
    </source>
</evidence>
<dbReference type="InterPro" id="IPR003594">
    <property type="entry name" value="HATPase_dom"/>
</dbReference>
<dbReference type="RefSeq" id="WP_062043583.1">
    <property type="nucleotide sequence ID" value="NZ_DF968183.1"/>
</dbReference>
<dbReference type="Pfam" id="PF13426">
    <property type="entry name" value="PAS_9"/>
    <property type="match status" value="2"/>
</dbReference>
<feature type="region of interest" description="Disordered" evidence="7">
    <location>
        <begin position="1"/>
        <end position="26"/>
    </location>
</feature>
<evidence type="ECO:0000259" key="10">
    <source>
        <dbReference type="PROSITE" id="PS50112"/>
    </source>
</evidence>
<dbReference type="SUPFAM" id="SSF55874">
    <property type="entry name" value="ATPase domain of HSP90 chaperone/DNA topoisomerase II/histidine kinase"/>
    <property type="match status" value="1"/>
</dbReference>
<dbReference type="InterPro" id="IPR001789">
    <property type="entry name" value="Sig_transdc_resp-reg_receiver"/>
</dbReference>
<reference evidence="12" key="1">
    <citation type="journal article" date="2015" name="Genome Announc.">
        <title>Draft Genome Sequence of Bacteroidales Strain TBC1, a Novel Isolate from a Methanogenic Wastewater Treatment System.</title>
        <authorList>
            <person name="Tourlousse D.M."/>
            <person name="Matsuura N."/>
            <person name="Sun L."/>
            <person name="Toyonaga M."/>
            <person name="Kuroda K."/>
            <person name="Ohashi A."/>
            <person name="Cruz R."/>
            <person name="Yamaguchi T."/>
            <person name="Sekiguchi Y."/>
        </authorList>
    </citation>
    <scope>NUCLEOTIDE SEQUENCE [LARGE SCALE GENOMIC DNA]</scope>
    <source>
        <strain evidence="12">TBC1</strain>
    </source>
</reference>
<gene>
    <name evidence="12" type="ORF">TBC1_12190</name>
</gene>
<name>A0A0S7C2Q3_9BACT</name>
<feature type="compositionally biased region" description="Polar residues" evidence="7">
    <location>
        <begin position="144"/>
        <end position="159"/>
    </location>
</feature>
<feature type="domain" description="Histidine kinase" evidence="8">
    <location>
        <begin position="617"/>
        <end position="838"/>
    </location>
</feature>
<dbReference type="SMART" id="SM00091">
    <property type="entry name" value="PAS"/>
    <property type="match status" value="2"/>
</dbReference>
<dbReference type="CDD" id="cd16922">
    <property type="entry name" value="HATPase_EvgS-ArcB-TorS-like"/>
    <property type="match status" value="1"/>
</dbReference>
<dbReference type="PROSITE" id="PS50113">
    <property type="entry name" value="PAC"/>
    <property type="match status" value="2"/>
</dbReference>
<keyword evidence="13" id="KW-1185">Reference proteome</keyword>
<dbReference type="PROSITE" id="PS50112">
    <property type="entry name" value="PAS"/>
    <property type="match status" value="1"/>
</dbReference>
<dbReference type="InterPro" id="IPR003661">
    <property type="entry name" value="HisK_dim/P_dom"/>
</dbReference>
<evidence type="ECO:0000256" key="6">
    <source>
        <dbReference type="PROSITE-ProRule" id="PRU00169"/>
    </source>
</evidence>
<dbReference type="Proteomes" id="UP000053091">
    <property type="component" value="Unassembled WGS sequence"/>
</dbReference>
<feature type="compositionally biased region" description="Basic and acidic residues" evidence="7">
    <location>
        <begin position="12"/>
        <end position="26"/>
    </location>
</feature>
<dbReference type="Pfam" id="PF00072">
    <property type="entry name" value="Response_reg"/>
    <property type="match status" value="1"/>
</dbReference>